<reference evidence="3 4" key="1">
    <citation type="journal article" date="2012" name="Appl. Environ. Microbiol.">
        <title>Emergence of Atypical Mycoplasma agalactiae Strains Harboring a New Prophage and Associated with an Alpine Wild Ungulate Mortality Episode.</title>
        <authorList>
            <person name="Tardy F."/>
            <person name="Baranowski E."/>
            <person name="Nouvel L.X."/>
            <person name="Mick V."/>
            <person name="Manso-Silvan L."/>
            <person name="Thiaucourt F."/>
            <person name="Thebault P."/>
            <person name="Breton M."/>
            <person name="Sirand-Pugnet P."/>
            <person name="Blanchard A."/>
            <person name="Garnier A."/>
            <person name="Gibert P."/>
            <person name="Game Y."/>
            <person name="Poumarat F."/>
            <person name="Citti C."/>
        </authorList>
    </citation>
    <scope>NUCLEOTIDE SEQUENCE [LARGE SCALE GENOMIC DNA]</scope>
    <source>
        <strain evidence="3 4">14628</strain>
    </source>
</reference>
<dbReference type="Proteomes" id="UP000003181">
    <property type="component" value="Unassembled WGS sequence"/>
</dbReference>
<keyword evidence="2" id="KW-0812">Transmembrane</keyword>
<name>I5D620_MYCAA</name>
<feature type="transmembrane region" description="Helical" evidence="2">
    <location>
        <begin position="20"/>
        <end position="41"/>
    </location>
</feature>
<accession>I5D620</accession>
<proteinExistence type="predicted"/>
<evidence type="ECO:0000256" key="2">
    <source>
        <dbReference type="SAM" id="Phobius"/>
    </source>
</evidence>
<keyword evidence="2" id="KW-1133">Transmembrane helix</keyword>
<feature type="region of interest" description="Disordered" evidence="1">
    <location>
        <begin position="55"/>
        <end position="74"/>
    </location>
</feature>
<dbReference type="PATRIC" id="fig|1110504.5.peg.753"/>
<dbReference type="EMBL" id="AJPR01000011">
    <property type="protein sequence ID" value="EIN15129.1"/>
    <property type="molecule type" value="Genomic_DNA"/>
</dbReference>
<keyword evidence="2" id="KW-0472">Membrane</keyword>
<feature type="compositionally biased region" description="Basic residues" evidence="1">
    <location>
        <begin position="57"/>
        <end position="74"/>
    </location>
</feature>
<organism evidence="3 4">
    <name type="scientific">Mycoplasmopsis agalactiae 14628</name>
    <dbReference type="NCBI Taxonomy" id="1110504"/>
    <lineage>
        <taxon>Bacteria</taxon>
        <taxon>Bacillati</taxon>
        <taxon>Mycoplasmatota</taxon>
        <taxon>Mycoplasmoidales</taxon>
        <taxon>Metamycoplasmataceae</taxon>
        <taxon>Mycoplasmopsis</taxon>
    </lineage>
</organism>
<evidence type="ECO:0000313" key="3">
    <source>
        <dbReference type="EMBL" id="EIN15129.1"/>
    </source>
</evidence>
<evidence type="ECO:0000313" key="4">
    <source>
        <dbReference type="Proteomes" id="UP000003181"/>
    </source>
</evidence>
<sequence length="74" mass="8101">MAEVKLDPNDPSTLSKVASYADWTVGAISTLGLISGAVFGVRNYLNKKSFKAGKSSAIKKKKKKQKPIRIYKDN</sequence>
<comment type="caution">
    <text evidence="3">The sequence shown here is derived from an EMBL/GenBank/DDBJ whole genome shotgun (WGS) entry which is preliminary data.</text>
</comment>
<protein>
    <submittedName>
        <fullName evidence="3">Uncharacterized protein</fullName>
    </submittedName>
</protein>
<gene>
    <name evidence="3" type="ORF">MAGb_7740</name>
</gene>
<dbReference type="AlphaFoldDB" id="I5D620"/>
<evidence type="ECO:0000256" key="1">
    <source>
        <dbReference type="SAM" id="MobiDB-lite"/>
    </source>
</evidence>